<comment type="caution">
    <text evidence="6">The sequence shown here is derived from an EMBL/GenBank/DDBJ whole genome shotgun (WGS) entry which is preliminary data.</text>
</comment>
<keyword evidence="1" id="KW-0805">Transcription regulation</keyword>
<feature type="domain" description="HTH tetR-type" evidence="5">
    <location>
        <begin position="1"/>
        <end position="42"/>
    </location>
</feature>
<evidence type="ECO:0000313" key="6">
    <source>
        <dbReference type="EMBL" id="MBE1587828.1"/>
    </source>
</evidence>
<protein>
    <submittedName>
        <fullName evidence="6">AcrR family transcriptional regulator</fullName>
    </submittedName>
</protein>
<dbReference type="PANTHER" id="PTHR30055">
    <property type="entry name" value="HTH-TYPE TRANSCRIPTIONAL REGULATOR RUTR"/>
    <property type="match status" value="1"/>
</dbReference>
<evidence type="ECO:0000259" key="5">
    <source>
        <dbReference type="PROSITE" id="PS50977"/>
    </source>
</evidence>
<dbReference type="Gene3D" id="1.10.357.10">
    <property type="entry name" value="Tetracycline Repressor, domain 2"/>
    <property type="match status" value="1"/>
</dbReference>
<dbReference type="PANTHER" id="PTHR30055:SF238">
    <property type="entry name" value="MYCOFACTOCIN BIOSYNTHESIS TRANSCRIPTIONAL REGULATOR MFTR-RELATED"/>
    <property type="match status" value="1"/>
</dbReference>
<dbReference type="Proteomes" id="UP000633509">
    <property type="component" value="Unassembled WGS sequence"/>
</dbReference>
<evidence type="ECO:0000256" key="1">
    <source>
        <dbReference type="ARBA" id="ARBA00023015"/>
    </source>
</evidence>
<dbReference type="InterPro" id="IPR009057">
    <property type="entry name" value="Homeodomain-like_sf"/>
</dbReference>
<dbReference type="InterPro" id="IPR050109">
    <property type="entry name" value="HTH-type_TetR-like_transc_reg"/>
</dbReference>
<dbReference type="RefSeq" id="WP_318787126.1">
    <property type="nucleotide sequence ID" value="NZ_JADBEK010000001.1"/>
</dbReference>
<dbReference type="Pfam" id="PF00440">
    <property type="entry name" value="TetR_N"/>
    <property type="match status" value="1"/>
</dbReference>
<dbReference type="EMBL" id="JADBEK010000001">
    <property type="protein sequence ID" value="MBE1587828.1"/>
    <property type="molecule type" value="Genomic_DNA"/>
</dbReference>
<gene>
    <name evidence="6" type="ORF">H4W80_006086</name>
</gene>
<reference evidence="6 7" key="1">
    <citation type="submission" date="2020-10" db="EMBL/GenBank/DDBJ databases">
        <title>Sequencing the genomes of 1000 actinobacteria strains.</title>
        <authorList>
            <person name="Klenk H.-P."/>
        </authorList>
    </citation>
    <scope>NUCLEOTIDE SEQUENCE [LARGE SCALE GENOMIC DNA]</scope>
    <source>
        <strain evidence="6 7">DSM 43173</strain>
    </source>
</reference>
<dbReference type="PROSITE" id="PS50977">
    <property type="entry name" value="HTH_TETR_2"/>
    <property type="match status" value="1"/>
</dbReference>
<sequence length="106" mass="11365">MNATTVGQIAERAGVTKSTFFRHFPDKRELLVAGQETPSRLLTEEIAQTLRNASPLEAIAAGLERASSARGPMNRELAPRLKAAVAAPGLCWTLPSRPSPRSSRGV</sequence>
<name>A0ABR9M4L0_9ACTN</name>
<evidence type="ECO:0000256" key="4">
    <source>
        <dbReference type="PROSITE-ProRule" id="PRU00335"/>
    </source>
</evidence>
<proteinExistence type="predicted"/>
<keyword evidence="2 4" id="KW-0238">DNA-binding</keyword>
<evidence type="ECO:0000256" key="3">
    <source>
        <dbReference type="ARBA" id="ARBA00023163"/>
    </source>
</evidence>
<keyword evidence="3" id="KW-0804">Transcription</keyword>
<dbReference type="SUPFAM" id="SSF46689">
    <property type="entry name" value="Homeodomain-like"/>
    <property type="match status" value="1"/>
</dbReference>
<feature type="DNA-binding region" description="H-T-H motif" evidence="4">
    <location>
        <begin position="5"/>
        <end position="24"/>
    </location>
</feature>
<keyword evidence="7" id="KW-1185">Reference proteome</keyword>
<organism evidence="6 7">
    <name type="scientific">Nonomuraea angiospora</name>
    <dbReference type="NCBI Taxonomy" id="46172"/>
    <lineage>
        <taxon>Bacteria</taxon>
        <taxon>Bacillati</taxon>
        <taxon>Actinomycetota</taxon>
        <taxon>Actinomycetes</taxon>
        <taxon>Streptosporangiales</taxon>
        <taxon>Streptosporangiaceae</taxon>
        <taxon>Nonomuraea</taxon>
    </lineage>
</organism>
<evidence type="ECO:0000313" key="7">
    <source>
        <dbReference type="Proteomes" id="UP000633509"/>
    </source>
</evidence>
<dbReference type="InterPro" id="IPR001647">
    <property type="entry name" value="HTH_TetR"/>
</dbReference>
<accession>A0ABR9M4L0</accession>
<evidence type="ECO:0000256" key="2">
    <source>
        <dbReference type="ARBA" id="ARBA00023125"/>
    </source>
</evidence>